<name>A0ABN2K9H1_9ACTN</name>
<comment type="caution">
    <text evidence="2">The sequence shown here is derived from an EMBL/GenBank/DDBJ whole genome shotgun (WGS) entry which is preliminary data.</text>
</comment>
<keyword evidence="1" id="KW-1133">Transmembrane helix</keyword>
<sequence>MRLTIVLVFVASAILNLLAVYQMVASRPVSPSVDVGPVLDRIPDVVERAVGLITAVGAIIAVLRGRRDGP</sequence>
<keyword evidence="1" id="KW-0812">Transmembrane</keyword>
<feature type="transmembrane region" description="Helical" evidence="1">
    <location>
        <begin position="45"/>
        <end position="63"/>
    </location>
</feature>
<keyword evidence="3" id="KW-1185">Reference proteome</keyword>
<evidence type="ECO:0000313" key="2">
    <source>
        <dbReference type="EMBL" id="GAA1750641.1"/>
    </source>
</evidence>
<evidence type="ECO:0000256" key="1">
    <source>
        <dbReference type="SAM" id="Phobius"/>
    </source>
</evidence>
<organism evidence="2 3">
    <name type="scientific">Luedemannella helvata</name>
    <dbReference type="NCBI Taxonomy" id="349315"/>
    <lineage>
        <taxon>Bacteria</taxon>
        <taxon>Bacillati</taxon>
        <taxon>Actinomycetota</taxon>
        <taxon>Actinomycetes</taxon>
        <taxon>Micromonosporales</taxon>
        <taxon>Micromonosporaceae</taxon>
        <taxon>Luedemannella</taxon>
    </lineage>
</organism>
<dbReference type="Proteomes" id="UP001500655">
    <property type="component" value="Unassembled WGS sequence"/>
</dbReference>
<accession>A0ABN2K9H1</accession>
<gene>
    <name evidence="2" type="ORF">GCM10009681_22170</name>
</gene>
<reference evidence="3" key="1">
    <citation type="journal article" date="2019" name="Int. J. Syst. Evol. Microbiol.">
        <title>The Global Catalogue of Microorganisms (GCM) 10K type strain sequencing project: providing services to taxonomists for standard genome sequencing and annotation.</title>
        <authorList>
            <consortium name="The Broad Institute Genomics Platform"/>
            <consortium name="The Broad Institute Genome Sequencing Center for Infectious Disease"/>
            <person name="Wu L."/>
            <person name="Ma J."/>
        </authorList>
    </citation>
    <scope>NUCLEOTIDE SEQUENCE [LARGE SCALE GENOMIC DNA]</scope>
    <source>
        <strain evidence="3">JCM 13249</strain>
    </source>
</reference>
<feature type="transmembrane region" description="Helical" evidence="1">
    <location>
        <begin position="5"/>
        <end position="25"/>
    </location>
</feature>
<keyword evidence="1" id="KW-0472">Membrane</keyword>
<proteinExistence type="predicted"/>
<dbReference type="EMBL" id="BAAALS010000009">
    <property type="protein sequence ID" value="GAA1750641.1"/>
    <property type="molecule type" value="Genomic_DNA"/>
</dbReference>
<evidence type="ECO:0000313" key="3">
    <source>
        <dbReference type="Proteomes" id="UP001500655"/>
    </source>
</evidence>
<protein>
    <submittedName>
        <fullName evidence="2">Uncharacterized protein</fullName>
    </submittedName>
</protein>